<evidence type="ECO:0000313" key="2">
    <source>
        <dbReference type="EMBL" id="GFD43051.1"/>
    </source>
</evidence>
<sequence>FGNVQGVGIGEQRRGVPRSPQLADEGQPLGGHLEQQRVPGGIDFGIGGVEVVEVAQPIAKPGGRDFAGFEQVEQLGLAGLAIFDGAARPAEAAKGGGGAVVVDVDDDTAEIKKQIGKHAWSDWLPPGKVRATAGAHRVKKENLPYL</sequence>
<feature type="region of interest" description="Disordered" evidence="1">
    <location>
        <begin position="1"/>
        <end position="32"/>
    </location>
</feature>
<organism evidence="2">
    <name type="scientific">Tanacetum cinerariifolium</name>
    <name type="common">Dalmatian daisy</name>
    <name type="synonym">Chrysanthemum cinerariifolium</name>
    <dbReference type="NCBI Taxonomy" id="118510"/>
    <lineage>
        <taxon>Eukaryota</taxon>
        <taxon>Viridiplantae</taxon>
        <taxon>Streptophyta</taxon>
        <taxon>Embryophyta</taxon>
        <taxon>Tracheophyta</taxon>
        <taxon>Spermatophyta</taxon>
        <taxon>Magnoliopsida</taxon>
        <taxon>eudicotyledons</taxon>
        <taxon>Gunneridae</taxon>
        <taxon>Pentapetalae</taxon>
        <taxon>asterids</taxon>
        <taxon>campanulids</taxon>
        <taxon>Asterales</taxon>
        <taxon>Asteraceae</taxon>
        <taxon>Asteroideae</taxon>
        <taxon>Anthemideae</taxon>
        <taxon>Anthemidinae</taxon>
        <taxon>Tanacetum</taxon>
    </lineage>
</organism>
<dbReference type="AlphaFoldDB" id="A0A699WE07"/>
<dbReference type="EMBL" id="BKCJ011589031">
    <property type="protein sequence ID" value="GFD43051.1"/>
    <property type="molecule type" value="Genomic_DNA"/>
</dbReference>
<gene>
    <name evidence="2" type="ORF">Tci_915020</name>
</gene>
<protein>
    <submittedName>
        <fullName evidence="2">Uncharacterized protein</fullName>
    </submittedName>
</protein>
<accession>A0A699WE07</accession>
<proteinExistence type="predicted"/>
<comment type="caution">
    <text evidence="2">The sequence shown here is derived from an EMBL/GenBank/DDBJ whole genome shotgun (WGS) entry which is preliminary data.</text>
</comment>
<evidence type="ECO:0000256" key="1">
    <source>
        <dbReference type="SAM" id="MobiDB-lite"/>
    </source>
</evidence>
<reference evidence="2" key="1">
    <citation type="journal article" date="2019" name="Sci. Rep.">
        <title>Draft genome of Tanacetum cinerariifolium, the natural source of mosquito coil.</title>
        <authorList>
            <person name="Yamashiro T."/>
            <person name="Shiraishi A."/>
            <person name="Satake H."/>
            <person name="Nakayama K."/>
        </authorList>
    </citation>
    <scope>NUCLEOTIDE SEQUENCE</scope>
</reference>
<name>A0A699WE07_TANCI</name>
<feature type="non-terminal residue" evidence="2">
    <location>
        <position position="1"/>
    </location>
</feature>